<sequence>MQLNNPEATASALSILRSGETFQWYVITLLALVVYVYTNEYSKKNWSGIAAGLALYSVHWFFEIGNALIQHFSGHALWTVPTGTAWLLLVGVGIELSFMFSIAGLVLSKTLPEDPKLRIFGVPNRLLFAVANAAFFSFVEIFLAMTPTFVWVYPWWGALPVFISVYIPFFLAAFYCYDWQPKRQIAFIATMAGIDIVAMIVFAGILGWI</sequence>
<dbReference type="Proteomes" id="UP000460298">
    <property type="component" value="Unassembled WGS sequence"/>
</dbReference>
<feature type="transmembrane region" description="Helical" evidence="1">
    <location>
        <begin position="50"/>
        <end position="73"/>
    </location>
</feature>
<reference evidence="2 3" key="1">
    <citation type="submission" date="2019-10" db="EMBL/GenBank/DDBJ databases">
        <title>Extracellular Electron Transfer in a Candidatus Methanoperedens spp. Enrichment Culture.</title>
        <authorList>
            <person name="Berger S."/>
            <person name="Rangel Shaw D."/>
            <person name="Berben T."/>
            <person name="In 'T Zandt M."/>
            <person name="Frank J."/>
            <person name="Reimann J."/>
            <person name="Jetten M.S.M."/>
            <person name="Welte C.U."/>
        </authorList>
    </citation>
    <scope>NUCLEOTIDE SEQUENCE [LARGE SCALE GENOMIC DNA]</scope>
    <source>
        <strain evidence="2">SB12</strain>
    </source>
</reference>
<proteinExistence type="predicted"/>
<accession>A0A833H0U2</accession>
<evidence type="ECO:0000313" key="3">
    <source>
        <dbReference type="Proteomes" id="UP000460298"/>
    </source>
</evidence>
<keyword evidence="1" id="KW-0472">Membrane</keyword>
<feature type="transmembrane region" description="Helical" evidence="1">
    <location>
        <begin position="85"/>
        <end position="106"/>
    </location>
</feature>
<protein>
    <submittedName>
        <fullName evidence="2">Uncharacterized protein</fullName>
    </submittedName>
</protein>
<gene>
    <name evidence="2" type="ORF">F9K24_12715</name>
</gene>
<feature type="transmembrane region" description="Helical" evidence="1">
    <location>
        <begin position="126"/>
        <end position="149"/>
    </location>
</feature>
<feature type="transmembrane region" description="Helical" evidence="1">
    <location>
        <begin position="184"/>
        <end position="208"/>
    </location>
</feature>
<dbReference type="AlphaFoldDB" id="A0A833H0U2"/>
<feature type="transmembrane region" description="Helical" evidence="1">
    <location>
        <begin position="155"/>
        <end position="177"/>
    </location>
</feature>
<evidence type="ECO:0000256" key="1">
    <source>
        <dbReference type="SAM" id="Phobius"/>
    </source>
</evidence>
<keyword evidence="1" id="KW-0812">Transmembrane</keyword>
<dbReference type="EMBL" id="WBUI01000012">
    <property type="protein sequence ID" value="KAB2931787.1"/>
    <property type="molecule type" value="Genomic_DNA"/>
</dbReference>
<comment type="caution">
    <text evidence="2">The sequence shown here is derived from an EMBL/GenBank/DDBJ whole genome shotgun (WGS) entry which is preliminary data.</text>
</comment>
<evidence type="ECO:0000313" key="2">
    <source>
        <dbReference type="EMBL" id="KAB2931787.1"/>
    </source>
</evidence>
<organism evidence="2 3">
    <name type="scientific">Leptonema illini</name>
    <dbReference type="NCBI Taxonomy" id="183"/>
    <lineage>
        <taxon>Bacteria</taxon>
        <taxon>Pseudomonadati</taxon>
        <taxon>Spirochaetota</taxon>
        <taxon>Spirochaetia</taxon>
        <taxon>Leptospirales</taxon>
        <taxon>Leptospiraceae</taxon>
        <taxon>Leptonema</taxon>
    </lineage>
</organism>
<keyword evidence="1" id="KW-1133">Transmembrane helix</keyword>
<name>A0A833H0U2_9LEPT</name>
<feature type="transmembrane region" description="Helical" evidence="1">
    <location>
        <begin position="22"/>
        <end position="38"/>
    </location>
</feature>